<dbReference type="AlphaFoldDB" id="A0A0J6YN37"/>
<dbReference type="Proteomes" id="UP000054565">
    <property type="component" value="Unassembled WGS sequence"/>
</dbReference>
<organism evidence="1 2">
    <name type="scientific">Coccidioides immitis RMSCC 2394</name>
    <dbReference type="NCBI Taxonomy" id="404692"/>
    <lineage>
        <taxon>Eukaryota</taxon>
        <taxon>Fungi</taxon>
        <taxon>Dikarya</taxon>
        <taxon>Ascomycota</taxon>
        <taxon>Pezizomycotina</taxon>
        <taxon>Eurotiomycetes</taxon>
        <taxon>Eurotiomycetidae</taxon>
        <taxon>Onygenales</taxon>
        <taxon>Onygenaceae</taxon>
        <taxon>Coccidioides</taxon>
    </lineage>
</organism>
<proteinExistence type="predicted"/>
<protein>
    <submittedName>
        <fullName evidence="1">Uncharacterized protein</fullName>
    </submittedName>
</protein>
<gene>
    <name evidence="1" type="ORF">CIRG_08791</name>
</gene>
<evidence type="ECO:0000313" key="1">
    <source>
        <dbReference type="EMBL" id="KMP09110.1"/>
    </source>
</evidence>
<sequence>MDFLESSSFTNAPGHKCLPTPAEAIVRLLNCRTTPRLTAVKVEHLSLIVKLDPCVAALTESRTSRRRIHSSTQLSAATLYVPPDKPIPGPDGSFYLANCELSDRTASPSEREL</sequence>
<dbReference type="EMBL" id="DS028098">
    <property type="protein sequence ID" value="KMP09110.1"/>
    <property type="molecule type" value="Genomic_DNA"/>
</dbReference>
<reference evidence="2" key="1">
    <citation type="journal article" date="2010" name="Genome Res.">
        <title>Population genomic sequencing of Coccidioides fungi reveals recent hybridization and transposon control.</title>
        <authorList>
            <person name="Neafsey D.E."/>
            <person name="Barker B.M."/>
            <person name="Sharpton T.J."/>
            <person name="Stajich J.E."/>
            <person name="Park D.J."/>
            <person name="Whiston E."/>
            <person name="Hung C.-Y."/>
            <person name="McMahan C."/>
            <person name="White J."/>
            <person name="Sykes S."/>
            <person name="Heiman D."/>
            <person name="Young S."/>
            <person name="Zeng Q."/>
            <person name="Abouelleil A."/>
            <person name="Aftuck L."/>
            <person name="Bessette D."/>
            <person name="Brown A."/>
            <person name="FitzGerald M."/>
            <person name="Lui A."/>
            <person name="Macdonald J.P."/>
            <person name="Priest M."/>
            <person name="Orbach M.J."/>
            <person name="Galgiani J.N."/>
            <person name="Kirkland T.N."/>
            <person name="Cole G.T."/>
            <person name="Birren B.W."/>
            <person name="Henn M.R."/>
            <person name="Taylor J.W."/>
            <person name="Rounsley S.D."/>
        </authorList>
    </citation>
    <scope>NUCLEOTIDE SEQUENCE [LARGE SCALE GENOMIC DNA]</scope>
    <source>
        <strain evidence="2">RMSCC 2394</strain>
    </source>
</reference>
<name>A0A0J6YN37_COCIT</name>
<accession>A0A0J6YN37</accession>
<evidence type="ECO:0000313" key="2">
    <source>
        <dbReference type="Proteomes" id="UP000054565"/>
    </source>
</evidence>